<keyword evidence="1" id="KW-0812">Transmembrane</keyword>
<dbReference type="EMBL" id="SLWR01000003">
    <property type="protein sequence ID" value="TCO49075.1"/>
    <property type="molecule type" value="Genomic_DNA"/>
</dbReference>
<comment type="caution">
    <text evidence="2">The sequence shown here is derived from an EMBL/GenBank/DDBJ whole genome shotgun (WGS) entry which is preliminary data.</text>
</comment>
<evidence type="ECO:0000256" key="1">
    <source>
        <dbReference type="SAM" id="Phobius"/>
    </source>
</evidence>
<dbReference type="RefSeq" id="WP_132146336.1">
    <property type="nucleotide sequence ID" value="NZ_SLWR01000003.1"/>
</dbReference>
<organism evidence="2 3">
    <name type="scientific">Kribbella antiqua</name>
    <dbReference type="NCBI Taxonomy" id="2512217"/>
    <lineage>
        <taxon>Bacteria</taxon>
        <taxon>Bacillati</taxon>
        <taxon>Actinomycetota</taxon>
        <taxon>Actinomycetes</taxon>
        <taxon>Propionibacteriales</taxon>
        <taxon>Kribbellaceae</taxon>
        <taxon>Kribbella</taxon>
    </lineage>
</organism>
<keyword evidence="1" id="KW-1133">Transmembrane helix</keyword>
<accession>A0A4R2J169</accession>
<feature type="transmembrane region" description="Helical" evidence="1">
    <location>
        <begin position="38"/>
        <end position="58"/>
    </location>
</feature>
<name>A0A4R2J169_9ACTN</name>
<dbReference type="Pfam" id="PF11298">
    <property type="entry name" value="DUF3099"/>
    <property type="match status" value="1"/>
</dbReference>
<dbReference type="Proteomes" id="UP000295573">
    <property type="component" value="Unassembled WGS sequence"/>
</dbReference>
<gene>
    <name evidence="2" type="ORF">EV646_10352</name>
</gene>
<keyword evidence="1" id="KW-0472">Membrane</keyword>
<keyword evidence="3" id="KW-1185">Reference proteome</keyword>
<reference evidence="2 3" key="1">
    <citation type="journal article" date="2015" name="Stand. Genomic Sci.">
        <title>Genomic Encyclopedia of Bacterial and Archaeal Type Strains, Phase III: the genomes of soil and plant-associated and newly described type strains.</title>
        <authorList>
            <person name="Whitman W.B."/>
            <person name="Woyke T."/>
            <person name="Klenk H.P."/>
            <person name="Zhou Y."/>
            <person name="Lilburn T.G."/>
            <person name="Beck B.J."/>
            <person name="De Vos P."/>
            <person name="Vandamme P."/>
            <person name="Eisen J.A."/>
            <person name="Garrity G."/>
            <person name="Hugenholtz P."/>
            <person name="Kyrpides N.C."/>
        </authorList>
    </citation>
    <scope>NUCLEOTIDE SEQUENCE [LARGE SCALE GENOMIC DNA]</scope>
    <source>
        <strain evidence="2 3">VKM Ac-2541</strain>
    </source>
</reference>
<dbReference type="OrthoDB" id="3830550at2"/>
<sequence length="60" mass="6546">MARRYDNRKLYIILMGSCLVLIGLAWFVVRLFSVPVAIGMSAVAAVLPPVAVIVANWGQD</sequence>
<evidence type="ECO:0000313" key="2">
    <source>
        <dbReference type="EMBL" id="TCO49075.1"/>
    </source>
</evidence>
<dbReference type="AlphaFoldDB" id="A0A4R2J169"/>
<proteinExistence type="predicted"/>
<protein>
    <submittedName>
        <fullName evidence="2">DUF3099 family protein</fullName>
    </submittedName>
</protein>
<dbReference type="InterPro" id="IPR021449">
    <property type="entry name" value="DUF3099"/>
</dbReference>
<feature type="transmembrane region" description="Helical" evidence="1">
    <location>
        <begin position="12"/>
        <end position="32"/>
    </location>
</feature>
<evidence type="ECO:0000313" key="3">
    <source>
        <dbReference type="Proteomes" id="UP000295573"/>
    </source>
</evidence>